<evidence type="ECO:0000313" key="3">
    <source>
        <dbReference type="Proteomes" id="UP000008068"/>
    </source>
</evidence>
<keyword evidence="3" id="KW-1185">Reference proteome</keyword>
<feature type="region of interest" description="Disordered" evidence="1">
    <location>
        <begin position="30"/>
        <end position="151"/>
    </location>
</feature>
<feature type="compositionally biased region" description="Basic and acidic residues" evidence="1">
    <location>
        <begin position="61"/>
        <end position="70"/>
    </location>
</feature>
<accession>G0NDX3</accession>
<organism evidence="3">
    <name type="scientific">Caenorhabditis brenneri</name>
    <name type="common">Nematode worm</name>
    <dbReference type="NCBI Taxonomy" id="135651"/>
    <lineage>
        <taxon>Eukaryota</taxon>
        <taxon>Metazoa</taxon>
        <taxon>Ecdysozoa</taxon>
        <taxon>Nematoda</taxon>
        <taxon>Chromadorea</taxon>
        <taxon>Rhabditida</taxon>
        <taxon>Rhabditina</taxon>
        <taxon>Rhabditomorpha</taxon>
        <taxon>Rhabditoidea</taxon>
        <taxon>Rhabditidae</taxon>
        <taxon>Peloderinae</taxon>
        <taxon>Caenorhabditis</taxon>
    </lineage>
</organism>
<name>G0NDX3_CAEBE</name>
<sequence length="195" mass="22272">MFWTIPSLNKLRKAVHFWDSTPIRRFHSLRINRTQDSNQSQGHKDPPIHRNLNSQPSTAKDTQRSDDNTSKECQTSNSKDIDQGKDNKSTALKPKLPSYQARSQATAHSPRIHLHTEVATRSSLDKLHSQPDTGDTMSIRGPPSTTQAVGTTLSRYQERHQRHLDQPTSQHVNNMSTCQHHRSTTLRTHEDIVSW</sequence>
<feature type="region of interest" description="Disordered" evidence="1">
    <location>
        <begin position="165"/>
        <end position="195"/>
    </location>
</feature>
<feature type="compositionally biased region" description="Polar residues" evidence="1">
    <location>
        <begin position="51"/>
        <end position="60"/>
    </location>
</feature>
<dbReference type="AlphaFoldDB" id="G0NDX3"/>
<dbReference type="HOGENOM" id="CLU_1397453_0_0_1"/>
<evidence type="ECO:0000256" key="1">
    <source>
        <dbReference type="SAM" id="MobiDB-lite"/>
    </source>
</evidence>
<dbReference type="Proteomes" id="UP000008068">
    <property type="component" value="Unassembled WGS sequence"/>
</dbReference>
<gene>
    <name evidence="2" type="ORF">CAEBREN_18914</name>
</gene>
<feature type="compositionally biased region" description="Basic and acidic residues" evidence="1">
    <location>
        <begin position="114"/>
        <end position="129"/>
    </location>
</feature>
<evidence type="ECO:0000313" key="2">
    <source>
        <dbReference type="EMBL" id="EGT58592.1"/>
    </source>
</evidence>
<proteinExistence type="predicted"/>
<reference evidence="3" key="1">
    <citation type="submission" date="2011-07" db="EMBL/GenBank/DDBJ databases">
        <authorList>
            <consortium name="Caenorhabditis brenneri Sequencing and Analysis Consortium"/>
            <person name="Wilson R.K."/>
        </authorList>
    </citation>
    <scope>NUCLEOTIDE SEQUENCE [LARGE SCALE GENOMIC DNA]</scope>
    <source>
        <strain evidence="3">PB2801</strain>
    </source>
</reference>
<feature type="compositionally biased region" description="Polar residues" evidence="1">
    <location>
        <begin position="166"/>
        <end position="178"/>
    </location>
</feature>
<protein>
    <submittedName>
        <fullName evidence="2">Uncharacterized protein</fullName>
    </submittedName>
</protein>
<dbReference type="InParanoid" id="G0NDX3"/>
<feature type="compositionally biased region" description="Basic and acidic residues" evidence="1">
    <location>
        <begin position="79"/>
        <end position="88"/>
    </location>
</feature>
<feature type="compositionally biased region" description="Polar residues" evidence="1">
    <location>
        <begin position="31"/>
        <end position="41"/>
    </location>
</feature>
<dbReference type="EMBL" id="GL379870">
    <property type="protein sequence ID" value="EGT58592.1"/>
    <property type="molecule type" value="Genomic_DNA"/>
</dbReference>